<dbReference type="Proteomes" id="UP000250123">
    <property type="component" value="Chromosome SHEWBE"/>
</dbReference>
<dbReference type="InterPro" id="IPR006665">
    <property type="entry name" value="OmpA-like"/>
</dbReference>
<dbReference type="InterPro" id="IPR000498">
    <property type="entry name" value="OmpA-like_TM_dom"/>
</dbReference>
<feature type="domain" description="OmpA-like" evidence="4">
    <location>
        <begin position="1"/>
        <end position="130"/>
    </location>
</feature>
<dbReference type="SUPFAM" id="SSF56925">
    <property type="entry name" value="OMPA-like"/>
    <property type="match status" value="1"/>
</dbReference>
<sequence length="130" mass="14557">MSAKPKLSLTEKLDLFGKAGTLRWEGSNTGPFSYNSDNGWSPMIGIGLEYKLTRSWVARVEYQYFDSVGASDYNLKLSKRHAESVAGHLKELGVSDTQISIEALGEAHPEVDNITQVHRANNRRVYITLR</sequence>
<keyword evidence="2" id="KW-0626">Porin</keyword>
<keyword evidence="2" id="KW-0812">Transmembrane</keyword>
<evidence type="ECO:0000256" key="3">
    <source>
        <dbReference type="PROSITE-ProRule" id="PRU00473"/>
    </source>
</evidence>
<evidence type="ECO:0000256" key="1">
    <source>
        <dbReference type="ARBA" id="ARBA00005710"/>
    </source>
</evidence>
<keyword evidence="2" id="KW-0813">Transport</keyword>
<dbReference type="InterPro" id="IPR011250">
    <property type="entry name" value="OMP/PagP_B-barrel"/>
</dbReference>
<name>A0A330M8M5_9GAMM</name>
<dbReference type="KEGG" id="sbk:SHEWBE_2181"/>
<protein>
    <submittedName>
        <fullName evidence="5">OmpA family protein</fullName>
    </submittedName>
</protein>
<evidence type="ECO:0000256" key="2">
    <source>
        <dbReference type="ARBA" id="ARBA00023114"/>
    </source>
</evidence>
<dbReference type="InterPro" id="IPR050330">
    <property type="entry name" value="Bact_OuterMem_StrucFunc"/>
</dbReference>
<keyword evidence="2" id="KW-0406">Ion transport</keyword>
<dbReference type="AlphaFoldDB" id="A0A330M8M5"/>
<evidence type="ECO:0000259" key="4">
    <source>
        <dbReference type="PROSITE" id="PS51123"/>
    </source>
</evidence>
<dbReference type="Gene3D" id="2.40.160.20">
    <property type="match status" value="1"/>
</dbReference>
<dbReference type="GO" id="GO:0046930">
    <property type="term" value="C:pore complex"/>
    <property type="evidence" value="ECO:0007669"/>
    <property type="project" value="UniProtKB-KW"/>
</dbReference>
<dbReference type="CDD" id="cd07185">
    <property type="entry name" value="OmpA_C-like"/>
    <property type="match status" value="1"/>
</dbReference>
<keyword evidence="3" id="KW-0472">Membrane</keyword>
<accession>A0A330M8M5</accession>
<dbReference type="GO" id="GO:0009279">
    <property type="term" value="C:cell outer membrane"/>
    <property type="evidence" value="ECO:0007669"/>
    <property type="project" value="InterPro"/>
</dbReference>
<dbReference type="PRINTS" id="PR01023">
    <property type="entry name" value="NAFLGMOTY"/>
</dbReference>
<comment type="similarity">
    <text evidence="1">Belongs to the outer membrane OOP (TC 1.B.6) superfamily. OmpA family.</text>
</comment>
<dbReference type="PANTHER" id="PTHR30329:SF21">
    <property type="entry name" value="LIPOPROTEIN YIAD-RELATED"/>
    <property type="match status" value="1"/>
</dbReference>
<dbReference type="EMBL" id="LS483452">
    <property type="protein sequence ID" value="SQH76147.1"/>
    <property type="molecule type" value="Genomic_DNA"/>
</dbReference>
<evidence type="ECO:0000313" key="6">
    <source>
        <dbReference type="Proteomes" id="UP000250123"/>
    </source>
</evidence>
<dbReference type="GO" id="GO:0015288">
    <property type="term" value="F:porin activity"/>
    <property type="evidence" value="ECO:0007669"/>
    <property type="project" value="UniProtKB-KW"/>
</dbReference>
<dbReference type="Pfam" id="PF01389">
    <property type="entry name" value="OmpA_membrane"/>
    <property type="match status" value="1"/>
</dbReference>
<dbReference type="InterPro" id="IPR036737">
    <property type="entry name" value="OmpA-like_sf"/>
</dbReference>
<gene>
    <name evidence="5" type="ORF">SHEWBE_2181</name>
</gene>
<evidence type="ECO:0000313" key="5">
    <source>
        <dbReference type="EMBL" id="SQH76147.1"/>
    </source>
</evidence>
<dbReference type="SUPFAM" id="SSF103088">
    <property type="entry name" value="OmpA-like"/>
    <property type="match status" value="1"/>
</dbReference>
<proteinExistence type="inferred from homology"/>
<organism evidence="5 6">
    <name type="scientific">Shewanella benthica</name>
    <dbReference type="NCBI Taxonomy" id="43661"/>
    <lineage>
        <taxon>Bacteria</taxon>
        <taxon>Pseudomonadati</taxon>
        <taxon>Pseudomonadota</taxon>
        <taxon>Gammaproteobacteria</taxon>
        <taxon>Alteromonadales</taxon>
        <taxon>Shewanellaceae</taxon>
        <taxon>Shewanella</taxon>
    </lineage>
</organism>
<dbReference type="PANTHER" id="PTHR30329">
    <property type="entry name" value="STATOR ELEMENT OF FLAGELLAR MOTOR COMPLEX"/>
    <property type="match status" value="1"/>
</dbReference>
<dbReference type="PROSITE" id="PS51123">
    <property type="entry name" value="OMPA_2"/>
    <property type="match status" value="1"/>
</dbReference>
<reference evidence="6" key="1">
    <citation type="submission" date="2018-06" db="EMBL/GenBank/DDBJ databases">
        <authorList>
            <person name="Cea G.-C."/>
            <person name="William W."/>
        </authorList>
    </citation>
    <scope>NUCLEOTIDE SEQUENCE [LARGE SCALE GENOMIC DNA]</scope>
    <source>
        <strain evidence="6">DB21MT-2</strain>
    </source>
</reference>